<reference evidence="1 2" key="2">
    <citation type="journal article" date="2019" name="G3 (Bethesda)">
        <title>Hybrid Assembly of the Genome of the Entomopathogenic Nematode Steinernema carpocapsae Identifies the X-Chromosome.</title>
        <authorList>
            <person name="Serra L."/>
            <person name="Macchietto M."/>
            <person name="Macias-Munoz A."/>
            <person name="McGill C.J."/>
            <person name="Rodriguez I.M."/>
            <person name="Rodriguez B."/>
            <person name="Murad R."/>
            <person name="Mortazavi A."/>
        </authorList>
    </citation>
    <scope>NUCLEOTIDE SEQUENCE [LARGE SCALE GENOMIC DNA]</scope>
    <source>
        <strain evidence="1 2">ALL</strain>
    </source>
</reference>
<dbReference type="OrthoDB" id="10413448at2759"/>
<keyword evidence="2" id="KW-1185">Reference proteome</keyword>
<protein>
    <submittedName>
        <fullName evidence="1">Uncharacterized protein</fullName>
    </submittedName>
</protein>
<gene>
    <name evidence="1" type="ORF">L596_002298</name>
</gene>
<comment type="caution">
    <text evidence="1">The sequence shown here is derived from an EMBL/GenBank/DDBJ whole genome shotgun (WGS) entry which is preliminary data.</text>
</comment>
<dbReference type="AlphaFoldDB" id="A0A4U8UP69"/>
<dbReference type="EMBL" id="AZBU02000001">
    <property type="protein sequence ID" value="TMS34776.1"/>
    <property type="molecule type" value="Genomic_DNA"/>
</dbReference>
<dbReference type="Proteomes" id="UP000298663">
    <property type="component" value="Unassembled WGS sequence"/>
</dbReference>
<name>A0A4U8UP69_STECR</name>
<proteinExistence type="predicted"/>
<accession>A0A4U8UP69</accession>
<evidence type="ECO:0000313" key="2">
    <source>
        <dbReference type="Proteomes" id="UP000298663"/>
    </source>
</evidence>
<evidence type="ECO:0000313" key="1">
    <source>
        <dbReference type="EMBL" id="TMS34776.1"/>
    </source>
</evidence>
<organism evidence="1 2">
    <name type="scientific">Steinernema carpocapsae</name>
    <name type="common">Entomopathogenic nematode</name>
    <dbReference type="NCBI Taxonomy" id="34508"/>
    <lineage>
        <taxon>Eukaryota</taxon>
        <taxon>Metazoa</taxon>
        <taxon>Ecdysozoa</taxon>
        <taxon>Nematoda</taxon>
        <taxon>Chromadorea</taxon>
        <taxon>Rhabditida</taxon>
        <taxon>Tylenchina</taxon>
        <taxon>Panagrolaimomorpha</taxon>
        <taxon>Strongyloidoidea</taxon>
        <taxon>Steinernematidae</taxon>
        <taxon>Steinernema</taxon>
    </lineage>
</organism>
<sequence>MSYGLVRLLAILLWTMALLVASFPTIFIQHDSLHRRPVIFRRVPHVMKAIVETSIVSLPVAVRKRSQPTDTEYTDEFSVDPFMIYS</sequence>
<reference evidence="1 2" key="1">
    <citation type="journal article" date="2015" name="Genome Biol.">
        <title>Comparative genomics of Steinernema reveals deeply conserved gene regulatory networks.</title>
        <authorList>
            <person name="Dillman A.R."/>
            <person name="Macchietto M."/>
            <person name="Porter C.F."/>
            <person name="Rogers A."/>
            <person name="Williams B."/>
            <person name="Antoshechkin I."/>
            <person name="Lee M.M."/>
            <person name="Goodwin Z."/>
            <person name="Lu X."/>
            <person name="Lewis E.E."/>
            <person name="Goodrich-Blair H."/>
            <person name="Stock S.P."/>
            <person name="Adams B.J."/>
            <person name="Sternberg P.W."/>
            <person name="Mortazavi A."/>
        </authorList>
    </citation>
    <scope>NUCLEOTIDE SEQUENCE [LARGE SCALE GENOMIC DNA]</scope>
    <source>
        <strain evidence="1 2">ALL</strain>
    </source>
</reference>